<evidence type="ECO:0000313" key="2">
    <source>
        <dbReference type="Proteomes" id="UP001501469"/>
    </source>
</evidence>
<name>A0ABP7UKQ3_9BACT</name>
<proteinExistence type="predicted"/>
<dbReference type="EMBL" id="BAABDK010000027">
    <property type="protein sequence ID" value="GAA4045943.1"/>
    <property type="molecule type" value="Genomic_DNA"/>
</dbReference>
<comment type="caution">
    <text evidence="1">The sequence shown here is derived from an EMBL/GenBank/DDBJ whole genome shotgun (WGS) entry which is preliminary data.</text>
</comment>
<dbReference type="Proteomes" id="UP001501469">
    <property type="component" value="Unassembled WGS sequence"/>
</dbReference>
<keyword evidence="2" id="KW-1185">Reference proteome</keyword>
<dbReference type="RefSeq" id="WP_345057071.1">
    <property type="nucleotide sequence ID" value="NZ_BAABDK010000027.1"/>
</dbReference>
<accession>A0ABP7UKQ3</accession>
<reference evidence="2" key="1">
    <citation type="journal article" date="2019" name="Int. J. Syst. Evol. Microbiol.">
        <title>The Global Catalogue of Microorganisms (GCM) 10K type strain sequencing project: providing services to taxonomists for standard genome sequencing and annotation.</title>
        <authorList>
            <consortium name="The Broad Institute Genomics Platform"/>
            <consortium name="The Broad Institute Genome Sequencing Center for Infectious Disease"/>
            <person name="Wu L."/>
            <person name="Ma J."/>
        </authorList>
    </citation>
    <scope>NUCLEOTIDE SEQUENCE [LARGE SCALE GENOMIC DNA]</scope>
    <source>
        <strain evidence="2">JCM 17225</strain>
    </source>
</reference>
<sequence length="297" mass="33673">MQTAYDVVSKRFSYFELTTLKSEESAWFRRLLDNVRFYIHCQQTAPTARVYRAKDSAKQWAENDTRSRLEQLHAVFHACNTVPTAVFYLPTYLEMDGPLRKAVVGVEGVDFQDTEVMLPLLAGISDLGHLDIDFLTLLPVKDGLASSGLRYGKGVLQHFSAILSGEAVGELYDWQLPSQVNPDDDLLASLPKIGVRRVEKQEAASKLLQLMQDLWQLGEYRQRLSPDNIIEHQWLQELEQNTQNKAKSHLSIIKPNINGHAFNTLSECVNECLNQENTIQPSHLLSVMNDLVISEFA</sequence>
<protein>
    <submittedName>
        <fullName evidence="1">Uncharacterized protein</fullName>
    </submittedName>
</protein>
<evidence type="ECO:0000313" key="1">
    <source>
        <dbReference type="EMBL" id="GAA4045943.1"/>
    </source>
</evidence>
<gene>
    <name evidence="1" type="ORF">GCM10022409_35020</name>
</gene>
<organism evidence="1 2">
    <name type="scientific">Hymenobacter glaciei</name>
    <dbReference type="NCBI Taxonomy" id="877209"/>
    <lineage>
        <taxon>Bacteria</taxon>
        <taxon>Pseudomonadati</taxon>
        <taxon>Bacteroidota</taxon>
        <taxon>Cytophagia</taxon>
        <taxon>Cytophagales</taxon>
        <taxon>Hymenobacteraceae</taxon>
        <taxon>Hymenobacter</taxon>
    </lineage>
</organism>